<keyword evidence="2" id="KW-1185">Reference proteome</keyword>
<feature type="non-terminal residue" evidence="1">
    <location>
        <position position="210"/>
    </location>
</feature>
<comment type="caution">
    <text evidence="1">The sequence shown here is derived from an EMBL/GenBank/DDBJ whole genome shotgun (WGS) entry which is preliminary data.</text>
</comment>
<accession>A0ACB7ZZ70</accession>
<gene>
    <name evidence="1" type="ORF">BJ138DRAFT_990200</name>
</gene>
<proteinExistence type="predicted"/>
<protein>
    <submittedName>
        <fullName evidence="1">Uncharacterized protein</fullName>
    </submittedName>
</protein>
<evidence type="ECO:0000313" key="2">
    <source>
        <dbReference type="Proteomes" id="UP000790377"/>
    </source>
</evidence>
<organism evidence="1 2">
    <name type="scientific">Hygrophoropsis aurantiaca</name>
    <dbReference type="NCBI Taxonomy" id="72124"/>
    <lineage>
        <taxon>Eukaryota</taxon>
        <taxon>Fungi</taxon>
        <taxon>Dikarya</taxon>
        <taxon>Basidiomycota</taxon>
        <taxon>Agaricomycotina</taxon>
        <taxon>Agaricomycetes</taxon>
        <taxon>Agaricomycetidae</taxon>
        <taxon>Boletales</taxon>
        <taxon>Coniophorineae</taxon>
        <taxon>Hygrophoropsidaceae</taxon>
        <taxon>Hygrophoropsis</taxon>
    </lineage>
</organism>
<name>A0ACB7ZZ70_9AGAM</name>
<reference evidence="1" key="1">
    <citation type="journal article" date="2021" name="New Phytol.">
        <title>Evolutionary innovations through gain and loss of genes in the ectomycorrhizal Boletales.</title>
        <authorList>
            <person name="Wu G."/>
            <person name="Miyauchi S."/>
            <person name="Morin E."/>
            <person name="Kuo A."/>
            <person name="Drula E."/>
            <person name="Varga T."/>
            <person name="Kohler A."/>
            <person name="Feng B."/>
            <person name="Cao Y."/>
            <person name="Lipzen A."/>
            <person name="Daum C."/>
            <person name="Hundley H."/>
            <person name="Pangilinan J."/>
            <person name="Johnson J."/>
            <person name="Barry K."/>
            <person name="LaButti K."/>
            <person name="Ng V."/>
            <person name="Ahrendt S."/>
            <person name="Min B."/>
            <person name="Choi I.G."/>
            <person name="Park H."/>
            <person name="Plett J.M."/>
            <person name="Magnuson J."/>
            <person name="Spatafora J.W."/>
            <person name="Nagy L.G."/>
            <person name="Henrissat B."/>
            <person name="Grigoriev I.V."/>
            <person name="Yang Z.L."/>
            <person name="Xu J."/>
            <person name="Martin F.M."/>
        </authorList>
    </citation>
    <scope>NUCLEOTIDE SEQUENCE</scope>
    <source>
        <strain evidence="1">ATCC 28755</strain>
    </source>
</reference>
<evidence type="ECO:0000313" key="1">
    <source>
        <dbReference type="EMBL" id="KAH7906241.1"/>
    </source>
</evidence>
<dbReference type="EMBL" id="MU268047">
    <property type="protein sequence ID" value="KAH7906241.1"/>
    <property type="molecule type" value="Genomic_DNA"/>
</dbReference>
<dbReference type="Proteomes" id="UP000790377">
    <property type="component" value="Unassembled WGS sequence"/>
</dbReference>
<sequence>MVDTDNAKSKREFKKLSKNMGDKLDKEKGRSIEELEAPDFKRNASSELIRQRAAEKERNREASQNAKPGTIKRMQFTFSIDQPAPAGPNINVHKPDLKPSAEFKENVVKRGRQPACTLVAGDESTAEYYGNDQGDATVRKRKAPTSDSSSLRFPSLFSNDFGPSALLYPSPTLTTPMNYGEGVSNSSSHGFSIVRPTIELPLDELLSNDD</sequence>